<feature type="compositionally biased region" description="Basic and acidic residues" evidence="1">
    <location>
        <begin position="15"/>
        <end position="25"/>
    </location>
</feature>
<proteinExistence type="predicted"/>
<evidence type="ECO:0000259" key="2">
    <source>
        <dbReference type="Pfam" id="PF26141"/>
    </source>
</evidence>
<dbReference type="Ensembl" id="ENSDCDT00010020948.1">
    <property type="protein sequence ID" value="ENSDCDP00010019827.1"/>
    <property type="gene ID" value="ENSDCDG00010008933.1"/>
</dbReference>
<feature type="region of interest" description="Disordered" evidence="1">
    <location>
        <begin position="1"/>
        <end position="31"/>
    </location>
</feature>
<reference evidence="3 4" key="1">
    <citation type="submission" date="2020-06" db="EMBL/GenBank/DDBJ databases">
        <authorList>
            <consortium name="Wellcome Sanger Institute Data Sharing"/>
        </authorList>
    </citation>
    <scope>NUCLEOTIDE SEQUENCE [LARGE SCALE GENOMIC DNA]</scope>
</reference>
<keyword evidence="4" id="KW-1185">Reference proteome</keyword>
<reference evidence="3" key="2">
    <citation type="submission" date="2025-08" db="UniProtKB">
        <authorList>
            <consortium name="Ensembl"/>
        </authorList>
    </citation>
    <scope>IDENTIFICATION</scope>
</reference>
<organism evidence="3 4">
    <name type="scientific">Denticeps clupeoides</name>
    <name type="common">denticle herring</name>
    <dbReference type="NCBI Taxonomy" id="299321"/>
    <lineage>
        <taxon>Eukaryota</taxon>
        <taxon>Metazoa</taxon>
        <taxon>Chordata</taxon>
        <taxon>Craniata</taxon>
        <taxon>Vertebrata</taxon>
        <taxon>Euteleostomi</taxon>
        <taxon>Actinopterygii</taxon>
        <taxon>Neopterygii</taxon>
        <taxon>Teleostei</taxon>
        <taxon>Clupei</taxon>
        <taxon>Clupeiformes</taxon>
        <taxon>Denticipitoidei</taxon>
        <taxon>Denticipitidae</taxon>
        <taxon>Denticeps</taxon>
    </lineage>
</organism>
<dbReference type="Proteomes" id="UP000694580">
    <property type="component" value="Chromosome 9"/>
</dbReference>
<dbReference type="GO" id="GO:0005886">
    <property type="term" value="C:plasma membrane"/>
    <property type="evidence" value="ECO:0007669"/>
    <property type="project" value="TreeGrafter"/>
</dbReference>
<evidence type="ECO:0000256" key="1">
    <source>
        <dbReference type="SAM" id="MobiDB-lite"/>
    </source>
</evidence>
<reference evidence="3" key="3">
    <citation type="submission" date="2025-09" db="UniProtKB">
        <authorList>
            <consortium name="Ensembl"/>
        </authorList>
    </citation>
    <scope>IDENTIFICATION</scope>
</reference>
<protein>
    <recommendedName>
        <fullName evidence="2">PMEL/NMB N-terminal domain-containing protein</fullName>
    </recommendedName>
</protein>
<dbReference type="InterPro" id="IPR045219">
    <property type="entry name" value="PKAT"/>
</dbReference>
<dbReference type="GO" id="GO:0005178">
    <property type="term" value="F:integrin binding"/>
    <property type="evidence" value="ECO:0007669"/>
    <property type="project" value="TreeGrafter"/>
</dbReference>
<sequence>DPDTNPWDESPLTRPSDRPDSRVRVTSDSPAMNGSLLTFTAALEFPADGMEASGAAASLKDLRGYLGPRDRWVSNLSNWTSWMEDYGFGKCVDPKSCNVFPDGKPFPQTNDWRQRSYVYVWHSMGTTPKLLPWRLSSSGR</sequence>
<evidence type="ECO:0000313" key="3">
    <source>
        <dbReference type="Ensembl" id="ENSDCDP00010019827.1"/>
    </source>
</evidence>
<name>A0AAY4BGN0_9TELE</name>
<dbReference type="InterPro" id="IPR059017">
    <property type="entry name" value="PMEL_NMB_N"/>
</dbReference>
<evidence type="ECO:0000313" key="4">
    <source>
        <dbReference type="Proteomes" id="UP000694580"/>
    </source>
</evidence>
<dbReference type="PANTHER" id="PTHR11861:SF11">
    <property type="entry name" value="TRANSMEMBRANE GLYCOPROTEIN NMB"/>
    <property type="match status" value="1"/>
</dbReference>
<dbReference type="GO" id="GO:0007155">
    <property type="term" value="P:cell adhesion"/>
    <property type="evidence" value="ECO:0007669"/>
    <property type="project" value="TreeGrafter"/>
</dbReference>
<feature type="domain" description="PMEL/NMB N-terminal" evidence="2">
    <location>
        <begin position="22"/>
        <end position="125"/>
    </location>
</feature>
<dbReference type="Pfam" id="PF26141">
    <property type="entry name" value="PMEL_NMB_N"/>
    <property type="match status" value="1"/>
</dbReference>
<dbReference type="PANTHER" id="PTHR11861">
    <property type="entry name" value="MELANOCYTE PROTEIN PMEL 17-RELATED"/>
    <property type="match status" value="1"/>
</dbReference>
<dbReference type="AlphaFoldDB" id="A0AAY4BGN0"/>
<accession>A0AAY4BGN0</accession>